<dbReference type="Proteomes" id="UP000324222">
    <property type="component" value="Unassembled WGS sequence"/>
</dbReference>
<evidence type="ECO:0000313" key="2">
    <source>
        <dbReference type="Proteomes" id="UP000324222"/>
    </source>
</evidence>
<evidence type="ECO:0000313" key="1">
    <source>
        <dbReference type="EMBL" id="MPC39464.1"/>
    </source>
</evidence>
<sequence length="75" mass="7937">MMSIKDSYSGGQPGQLGGSVLVRGTAAESAVSVEVGYLKDTVCEKSVFLRVNTASQQLQKATITAKVNQDPCLHH</sequence>
<gene>
    <name evidence="1" type="ORF">E2C01_033002</name>
</gene>
<keyword evidence="2" id="KW-1185">Reference proteome</keyword>
<dbReference type="EMBL" id="VSRR010004371">
    <property type="protein sequence ID" value="MPC39464.1"/>
    <property type="molecule type" value="Genomic_DNA"/>
</dbReference>
<name>A0A5B7F4G7_PORTR</name>
<protein>
    <submittedName>
        <fullName evidence="1">Uncharacterized protein</fullName>
    </submittedName>
</protein>
<reference evidence="1 2" key="1">
    <citation type="submission" date="2019-05" db="EMBL/GenBank/DDBJ databases">
        <title>Another draft genome of Portunus trituberculatus and its Hox gene families provides insights of decapod evolution.</title>
        <authorList>
            <person name="Jeong J.-H."/>
            <person name="Song I."/>
            <person name="Kim S."/>
            <person name="Choi T."/>
            <person name="Kim D."/>
            <person name="Ryu S."/>
            <person name="Kim W."/>
        </authorList>
    </citation>
    <scope>NUCLEOTIDE SEQUENCE [LARGE SCALE GENOMIC DNA]</scope>
    <source>
        <tissue evidence="1">Muscle</tissue>
    </source>
</reference>
<accession>A0A5B7F4G7</accession>
<organism evidence="1 2">
    <name type="scientific">Portunus trituberculatus</name>
    <name type="common">Swimming crab</name>
    <name type="synonym">Neptunus trituberculatus</name>
    <dbReference type="NCBI Taxonomy" id="210409"/>
    <lineage>
        <taxon>Eukaryota</taxon>
        <taxon>Metazoa</taxon>
        <taxon>Ecdysozoa</taxon>
        <taxon>Arthropoda</taxon>
        <taxon>Crustacea</taxon>
        <taxon>Multicrustacea</taxon>
        <taxon>Malacostraca</taxon>
        <taxon>Eumalacostraca</taxon>
        <taxon>Eucarida</taxon>
        <taxon>Decapoda</taxon>
        <taxon>Pleocyemata</taxon>
        <taxon>Brachyura</taxon>
        <taxon>Eubrachyura</taxon>
        <taxon>Portunoidea</taxon>
        <taxon>Portunidae</taxon>
        <taxon>Portuninae</taxon>
        <taxon>Portunus</taxon>
    </lineage>
</organism>
<proteinExistence type="predicted"/>
<comment type="caution">
    <text evidence="1">The sequence shown here is derived from an EMBL/GenBank/DDBJ whole genome shotgun (WGS) entry which is preliminary data.</text>
</comment>
<dbReference type="AlphaFoldDB" id="A0A5B7F4G7"/>